<dbReference type="AlphaFoldDB" id="A0A2H1HWW6"/>
<evidence type="ECO:0000313" key="2">
    <source>
        <dbReference type="EMBL" id="SMX67398.1"/>
    </source>
</evidence>
<name>A0A2H1HWW6_BRELN</name>
<accession>A0A2H1HWW6</accession>
<gene>
    <name evidence="2" type="ORF">BLIN101_00698</name>
</gene>
<dbReference type="InterPro" id="IPR007061">
    <property type="entry name" value="MST-like"/>
</dbReference>
<sequence>MTLPLTDPSNSPNERRGLEEYTRHAGHADILREDIDGEIGD</sequence>
<dbReference type="EMBL" id="FXZA01000001">
    <property type="protein sequence ID" value="SMX67398.1"/>
    <property type="molecule type" value="Genomic_DNA"/>
</dbReference>
<evidence type="ECO:0008006" key="4">
    <source>
        <dbReference type="Google" id="ProtNLM"/>
    </source>
</evidence>
<evidence type="ECO:0000256" key="1">
    <source>
        <dbReference type="SAM" id="MobiDB-lite"/>
    </source>
</evidence>
<protein>
    <recommendedName>
        <fullName evidence="4">DUF664 domain-containing protein</fullName>
    </recommendedName>
</protein>
<dbReference type="Pfam" id="PF04978">
    <property type="entry name" value="MST"/>
    <property type="match status" value="1"/>
</dbReference>
<organism evidence="2 3">
    <name type="scientific">Brevibacterium linens</name>
    <dbReference type="NCBI Taxonomy" id="1703"/>
    <lineage>
        <taxon>Bacteria</taxon>
        <taxon>Bacillati</taxon>
        <taxon>Actinomycetota</taxon>
        <taxon>Actinomycetes</taxon>
        <taxon>Micrococcales</taxon>
        <taxon>Brevibacteriaceae</taxon>
        <taxon>Brevibacterium</taxon>
    </lineage>
</organism>
<feature type="region of interest" description="Disordered" evidence="1">
    <location>
        <begin position="1"/>
        <end position="41"/>
    </location>
</feature>
<proteinExistence type="predicted"/>
<feature type="compositionally biased region" description="Basic and acidic residues" evidence="1">
    <location>
        <begin position="13"/>
        <end position="34"/>
    </location>
</feature>
<evidence type="ECO:0000313" key="3">
    <source>
        <dbReference type="Proteomes" id="UP000234498"/>
    </source>
</evidence>
<dbReference type="OrthoDB" id="4548523at2"/>
<reference evidence="2 3" key="1">
    <citation type="submission" date="2017-03" db="EMBL/GenBank/DDBJ databases">
        <authorList>
            <person name="Afonso C.L."/>
            <person name="Miller P.J."/>
            <person name="Scott M.A."/>
            <person name="Spackman E."/>
            <person name="Goraichik I."/>
            <person name="Dimitrov K.M."/>
            <person name="Suarez D.L."/>
            <person name="Swayne D.E."/>
        </authorList>
    </citation>
    <scope>NUCLEOTIDE SEQUENCE [LARGE SCALE GENOMIC DNA]</scope>
    <source>
        <strain evidence="2 3">Mu101</strain>
    </source>
</reference>
<dbReference type="RefSeq" id="WP_101553861.1">
    <property type="nucleotide sequence ID" value="NZ_FXZA01000001.1"/>
</dbReference>
<dbReference type="Proteomes" id="UP000234498">
    <property type="component" value="Unassembled WGS sequence"/>
</dbReference>